<sequence>MNYVVRAGDTLNSIAARFGVPVQELIRVNNIAYPYYIYVGQTIYIPTATTPAPTPPPMSDFDRRLTRAEYRIDALRDDYTKLSDRVDRLENRIGRLETRVTNLERPVPTAPPRPRPTTAPPPRPTATPTPRPRQ</sequence>
<dbReference type="PROSITE" id="PS51782">
    <property type="entry name" value="LYSM"/>
    <property type="match status" value="1"/>
</dbReference>
<accession>A0ABX7FWA4</accession>
<evidence type="ECO:0000313" key="4">
    <source>
        <dbReference type="Proteomes" id="UP000596248"/>
    </source>
</evidence>
<dbReference type="CDD" id="cd00118">
    <property type="entry name" value="LysM"/>
    <property type="match status" value="1"/>
</dbReference>
<evidence type="ECO:0000256" key="1">
    <source>
        <dbReference type="SAM" id="MobiDB-lite"/>
    </source>
</evidence>
<evidence type="ECO:0000259" key="2">
    <source>
        <dbReference type="PROSITE" id="PS51782"/>
    </source>
</evidence>
<name>A0ABX7FWA4_BRECH</name>
<dbReference type="InterPro" id="IPR036779">
    <property type="entry name" value="LysM_dom_sf"/>
</dbReference>
<dbReference type="PANTHER" id="PTHR33734:SF22">
    <property type="entry name" value="MEMBRANE-BOUND LYTIC MUREIN TRANSGLYCOSYLASE D"/>
    <property type="match status" value="1"/>
</dbReference>
<feature type="compositionally biased region" description="Pro residues" evidence="1">
    <location>
        <begin position="108"/>
        <end position="134"/>
    </location>
</feature>
<proteinExistence type="predicted"/>
<dbReference type="Gene3D" id="1.20.5.340">
    <property type="match status" value="1"/>
</dbReference>
<reference evidence="3 4" key="1">
    <citation type="submission" date="2021-01" db="EMBL/GenBank/DDBJ databases">
        <title>Identification of strong promoters based on the transcriptome of Brevibacillus choshinensis.</title>
        <authorList>
            <person name="Yao D."/>
            <person name="Zhang K."/>
            <person name="Wu J."/>
        </authorList>
    </citation>
    <scope>NUCLEOTIDE SEQUENCE [LARGE SCALE GENOMIC DNA]</scope>
    <source>
        <strain evidence="3 4">HPD31-SP3</strain>
    </source>
</reference>
<keyword evidence="4" id="KW-1185">Reference proteome</keyword>
<protein>
    <submittedName>
        <fullName evidence="3">LysM peptidoglycan-binding domain-containing protein</fullName>
    </submittedName>
</protein>
<feature type="domain" description="LysM" evidence="2">
    <location>
        <begin position="1"/>
        <end position="45"/>
    </location>
</feature>
<organism evidence="3 4">
    <name type="scientific">Brevibacillus choshinensis</name>
    <dbReference type="NCBI Taxonomy" id="54911"/>
    <lineage>
        <taxon>Bacteria</taxon>
        <taxon>Bacillati</taxon>
        <taxon>Bacillota</taxon>
        <taxon>Bacilli</taxon>
        <taxon>Bacillales</taxon>
        <taxon>Paenibacillaceae</taxon>
        <taxon>Brevibacillus</taxon>
    </lineage>
</organism>
<dbReference type="Proteomes" id="UP000596248">
    <property type="component" value="Chromosome"/>
</dbReference>
<feature type="region of interest" description="Disordered" evidence="1">
    <location>
        <begin position="100"/>
        <end position="134"/>
    </location>
</feature>
<dbReference type="SUPFAM" id="SSF54106">
    <property type="entry name" value="LysM domain"/>
    <property type="match status" value="1"/>
</dbReference>
<dbReference type="RefSeq" id="WP_203356654.1">
    <property type="nucleotide sequence ID" value="NZ_CP069127.1"/>
</dbReference>
<dbReference type="SMART" id="SM00257">
    <property type="entry name" value="LysM"/>
    <property type="match status" value="1"/>
</dbReference>
<gene>
    <name evidence="3" type="ORF">JNE38_11410</name>
</gene>
<dbReference type="EMBL" id="CP069127">
    <property type="protein sequence ID" value="QRG69667.1"/>
    <property type="molecule type" value="Genomic_DNA"/>
</dbReference>
<dbReference type="Gene3D" id="3.10.350.10">
    <property type="entry name" value="LysM domain"/>
    <property type="match status" value="1"/>
</dbReference>
<evidence type="ECO:0000313" key="3">
    <source>
        <dbReference type="EMBL" id="QRG69667.1"/>
    </source>
</evidence>
<dbReference type="InterPro" id="IPR018392">
    <property type="entry name" value="LysM"/>
</dbReference>
<dbReference type="PANTHER" id="PTHR33734">
    <property type="entry name" value="LYSM DOMAIN-CONTAINING GPI-ANCHORED PROTEIN 2"/>
    <property type="match status" value="1"/>
</dbReference>
<dbReference type="Pfam" id="PF01476">
    <property type="entry name" value="LysM"/>
    <property type="match status" value="1"/>
</dbReference>